<dbReference type="Proteomes" id="UP000265566">
    <property type="component" value="Chromosome 7"/>
</dbReference>
<organism evidence="2">
    <name type="scientific">Medicago truncatula</name>
    <name type="common">Barrel medic</name>
    <name type="synonym">Medicago tribuloides</name>
    <dbReference type="NCBI Taxonomy" id="3880"/>
    <lineage>
        <taxon>Eukaryota</taxon>
        <taxon>Viridiplantae</taxon>
        <taxon>Streptophyta</taxon>
        <taxon>Embryophyta</taxon>
        <taxon>Tracheophyta</taxon>
        <taxon>Spermatophyta</taxon>
        <taxon>Magnoliopsida</taxon>
        <taxon>eudicotyledons</taxon>
        <taxon>Gunneridae</taxon>
        <taxon>Pentapetalae</taxon>
        <taxon>rosids</taxon>
        <taxon>fabids</taxon>
        <taxon>Fabales</taxon>
        <taxon>Fabaceae</taxon>
        <taxon>Papilionoideae</taxon>
        <taxon>50 kb inversion clade</taxon>
        <taxon>NPAAA clade</taxon>
        <taxon>Hologalegina</taxon>
        <taxon>IRL clade</taxon>
        <taxon>Trifolieae</taxon>
        <taxon>Medicago</taxon>
    </lineage>
</organism>
<gene>
    <name evidence="2" type="ORF">MtrunA17_Chr7g0272411</name>
</gene>
<keyword evidence="1" id="KW-1133">Transmembrane helix</keyword>
<comment type="caution">
    <text evidence="2">The sequence shown here is derived from an EMBL/GenBank/DDBJ whole genome shotgun (WGS) entry which is preliminary data.</text>
</comment>
<dbReference type="EMBL" id="PSQE01000007">
    <property type="protein sequence ID" value="RHN49240.1"/>
    <property type="molecule type" value="Genomic_DNA"/>
</dbReference>
<keyword evidence="1" id="KW-0812">Transmembrane</keyword>
<name>A0A396H7L3_MEDTR</name>
<protein>
    <recommendedName>
        <fullName evidence="3">Transmembrane protein</fullName>
    </recommendedName>
</protein>
<evidence type="ECO:0000256" key="1">
    <source>
        <dbReference type="SAM" id="Phobius"/>
    </source>
</evidence>
<feature type="transmembrane region" description="Helical" evidence="1">
    <location>
        <begin position="32"/>
        <end position="51"/>
    </location>
</feature>
<dbReference type="AlphaFoldDB" id="A0A396H7L3"/>
<reference evidence="2" key="1">
    <citation type="journal article" date="2018" name="Nat. Plants">
        <title>Whole-genome landscape of Medicago truncatula symbiotic genes.</title>
        <authorList>
            <person name="Pecrix Y."/>
            <person name="Gamas P."/>
            <person name="Carrere S."/>
        </authorList>
    </citation>
    <scope>NUCLEOTIDE SEQUENCE</scope>
    <source>
        <tissue evidence="2">Leaves</tissue>
    </source>
</reference>
<sequence length="64" mass="7581">MQIKIGTVACGSQHVLAVVWMKSLLFNSTRVLYLWLKMIFWVCFKISLWMLKMILWACVEDEDL</sequence>
<dbReference type="Gramene" id="rna44051">
    <property type="protein sequence ID" value="RHN49240.1"/>
    <property type="gene ID" value="gene44051"/>
</dbReference>
<accession>A0A396H7L3</accession>
<evidence type="ECO:0000313" key="2">
    <source>
        <dbReference type="EMBL" id="RHN49240.1"/>
    </source>
</evidence>
<keyword evidence="1" id="KW-0472">Membrane</keyword>
<proteinExistence type="predicted"/>
<evidence type="ECO:0008006" key="3">
    <source>
        <dbReference type="Google" id="ProtNLM"/>
    </source>
</evidence>